<accession>A0ABZ2YIQ1</accession>
<proteinExistence type="predicted"/>
<protein>
    <submittedName>
        <fullName evidence="1">Uncharacterized protein</fullName>
    </submittedName>
</protein>
<dbReference type="RefSeq" id="WP_341834552.1">
    <property type="nucleotide sequence ID" value="NZ_CP149822.1"/>
</dbReference>
<dbReference type="Proteomes" id="UP001485459">
    <property type="component" value="Chromosome"/>
</dbReference>
<sequence length="201" mass="22573">MQAYELTADELALAADAEIILTKNRVIGKVFALFGALQRAMEADAVIGGYGMEGAQPPKISRGEQYQGLPYVMLDYPRAFGRESIFACRTFFWWGRYFSLTLHLAGGALERHRGALTGMHERLASAGWYVCVNDDPWQHHFGEDNYRAAASVSQTEWEELLRKPFFKLAKQCKLRDWEKIMPVAAASYASLLGWLGGSSVR</sequence>
<evidence type="ECO:0000313" key="1">
    <source>
        <dbReference type="EMBL" id="WZN39572.1"/>
    </source>
</evidence>
<name>A0ABZ2YIQ1_9BACT</name>
<keyword evidence="2" id="KW-1185">Reference proteome</keyword>
<organism evidence="1 2">
    <name type="scientific">Chitinophaga pollutisoli</name>
    <dbReference type="NCBI Taxonomy" id="3133966"/>
    <lineage>
        <taxon>Bacteria</taxon>
        <taxon>Pseudomonadati</taxon>
        <taxon>Bacteroidota</taxon>
        <taxon>Chitinophagia</taxon>
        <taxon>Chitinophagales</taxon>
        <taxon>Chitinophagaceae</taxon>
        <taxon>Chitinophaga</taxon>
    </lineage>
</organism>
<gene>
    <name evidence="1" type="ORF">WJU16_16345</name>
</gene>
<evidence type="ECO:0000313" key="2">
    <source>
        <dbReference type="Proteomes" id="UP001485459"/>
    </source>
</evidence>
<dbReference type="EMBL" id="CP149822">
    <property type="protein sequence ID" value="WZN39572.1"/>
    <property type="molecule type" value="Genomic_DNA"/>
</dbReference>
<reference evidence="2" key="1">
    <citation type="submission" date="2024-03" db="EMBL/GenBank/DDBJ databases">
        <title>Chitinophaga horti sp. nov., isolated from garden soil.</title>
        <authorList>
            <person name="Lee D.S."/>
            <person name="Han D.M."/>
            <person name="Baek J.H."/>
            <person name="Choi D.G."/>
            <person name="Jeon J.H."/>
            <person name="Jeon C.O."/>
        </authorList>
    </citation>
    <scope>NUCLEOTIDE SEQUENCE [LARGE SCALE GENOMIC DNA]</scope>
    <source>
        <strain evidence="2">GPA1</strain>
    </source>
</reference>